<evidence type="ECO:0000256" key="1">
    <source>
        <dbReference type="SAM" id="MobiDB-lite"/>
    </source>
</evidence>
<comment type="caution">
    <text evidence="2">The sequence shown here is derived from an EMBL/GenBank/DDBJ whole genome shotgun (WGS) entry which is preliminary data.</text>
</comment>
<sequence length="67" mass="8027">MTQTIIKLRRHHHYQQQQLLLQQQQQQQEQQQHDAIMTAYEAQLTSESGSSKRTLESETMHNCDFRT</sequence>
<name>A0A8J2M816_9BILA</name>
<organism evidence="2 3">
    <name type="scientific">Cercopithifilaria johnstoni</name>
    <dbReference type="NCBI Taxonomy" id="2874296"/>
    <lineage>
        <taxon>Eukaryota</taxon>
        <taxon>Metazoa</taxon>
        <taxon>Ecdysozoa</taxon>
        <taxon>Nematoda</taxon>
        <taxon>Chromadorea</taxon>
        <taxon>Rhabditida</taxon>
        <taxon>Spirurina</taxon>
        <taxon>Spiruromorpha</taxon>
        <taxon>Filarioidea</taxon>
        <taxon>Onchocercidae</taxon>
        <taxon>Cercopithifilaria</taxon>
    </lineage>
</organism>
<dbReference type="AlphaFoldDB" id="A0A8J2M816"/>
<keyword evidence="3" id="KW-1185">Reference proteome</keyword>
<feature type="compositionally biased region" description="Basic and acidic residues" evidence="1">
    <location>
        <begin position="53"/>
        <end position="67"/>
    </location>
</feature>
<protein>
    <submittedName>
        <fullName evidence="2">Uncharacterized protein</fullName>
    </submittedName>
</protein>
<gene>
    <name evidence="2" type="ORF">CJOHNSTONI_LOCUS5836</name>
</gene>
<reference evidence="2" key="1">
    <citation type="submission" date="2021-09" db="EMBL/GenBank/DDBJ databases">
        <authorList>
            <consortium name="Pathogen Informatics"/>
        </authorList>
    </citation>
    <scope>NUCLEOTIDE SEQUENCE</scope>
</reference>
<feature type="region of interest" description="Disordered" evidence="1">
    <location>
        <begin position="43"/>
        <end position="67"/>
    </location>
</feature>
<dbReference type="Proteomes" id="UP000746747">
    <property type="component" value="Unassembled WGS sequence"/>
</dbReference>
<feature type="compositionally biased region" description="Polar residues" evidence="1">
    <location>
        <begin position="43"/>
        <end position="52"/>
    </location>
</feature>
<accession>A0A8J2M816</accession>
<evidence type="ECO:0000313" key="3">
    <source>
        <dbReference type="Proteomes" id="UP000746747"/>
    </source>
</evidence>
<proteinExistence type="predicted"/>
<dbReference type="EMBL" id="CAKAEH010001408">
    <property type="protein sequence ID" value="CAG9535854.1"/>
    <property type="molecule type" value="Genomic_DNA"/>
</dbReference>
<evidence type="ECO:0000313" key="2">
    <source>
        <dbReference type="EMBL" id="CAG9535854.1"/>
    </source>
</evidence>